<sequence length="85" mass="9730">MPTFTVLAYPPPFLFEWRRLIGGEWVTLYKMSSVNSFVSDAKTQTNLYIAHLESSDSGPYMAIVHNELGSIEQEFHIKTVDIYIS</sequence>
<dbReference type="InterPro" id="IPR013783">
    <property type="entry name" value="Ig-like_fold"/>
</dbReference>
<reference evidence="1" key="1">
    <citation type="journal article" date="2019" name="bioRxiv">
        <title>The Genome of the Zebra Mussel, Dreissena polymorpha: A Resource for Invasive Species Research.</title>
        <authorList>
            <person name="McCartney M.A."/>
            <person name="Auch B."/>
            <person name="Kono T."/>
            <person name="Mallez S."/>
            <person name="Zhang Y."/>
            <person name="Obille A."/>
            <person name="Becker A."/>
            <person name="Abrahante J.E."/>
            <person name="Garbe J."/>
            <person name="Badalamenti J.P."/>
            <person name="Herman A."/>
            <person name="Mangelson H."/>
            <person name="Liachko I."/>
            <person name="Sullivan S."/>
            <person name="Sone E.D."/>
            <person name="Koren S."/>
            <person name="Silverstein K.A.T."/>
            <person name="Beckman K.B."/>
            <person name="Gohl D.M."/>
        </authorList>
    </citation>
    <scope>NUCLEOTIDE SEQUENCE</scope>
    <source>
        <strain evidence="1">Duluth1</strain>
        <tissue evidence="1">Whole animal</tissue>
    </source>
</reference>
<name>A0A9D4LSE8_DREPO</name>
<organism evidence="1 2">
    <name type="scientific">Dreissena polymorpha</name>
    <name type="common">Zebra mussel</name>
    <name type="synonym">Mytilus polymorpha</name>
    <dbReference type="NCBI Taxonomy" id="45954"/>
    <lineage>
        <taxon>Eukaryota</taxon>
        <taxon>Metazoa</taxon>
        <taxon>Spiralia</taxon>
        <taxon>Lophotrochozoa</taxon>
        <taxon>Mollusca</taxon>
        <taxon>Bivalvia</taxon>
        <taxon>Autobranchia</taxon>
        <taxon>Heteroconchia</taxon>
        <taxon>Euheterodonta</taxon>
        <taxon>Imparidentia</taxon>
        <taxon>Neoheterodontei</taxon>
        <taxon>Myida</taxon>
        <taxon>Dreissenoidea</taxon>
        <taxon>Dreissenidae</taxon>
        <taxon>Dreissena</taxon>
    </lineage>
</organism>
<gene>
    <name evidence="1" type="ORF">DPMN_025892</name>
</gene>
<evidence type="ECO:0000313" key="2">
    <source>
        <dbReference type="Proteomes" id="UP000828390"/>
    </source>
</evidence>
<dbReference type="SUPFAM" id="SSF48726">
    <property type="entry name" value="Immunoglobulin"/>
    <property type="match status" value="1"/>
</dbReference>
<comment type="caution">
    <text evidence="1">The sequence shown here is derived from an EMBL/GenBank/DDBJ whole genome shotgun (WGS) entry which is preliminary data.</text>
</comment>
<proteinExistence type="predicted"/>
<dbReference type="AlphaFoldDB" id="A0A9D4LSE8"/>
<keyword evidence="2" id="KW-1185">Reference proteome</keyword>
<evidence type="ECO:0000313" key="1">
    <source>
        <dbReference type="EMBL" id="KAH3862917.1"/>
    </source>
</evidence>
<dbReference type="Gene3D" id="2.60.40.10">
    <property type="entry name" value="Immunoglobulins"/>
    <property type="match status" value="1"/>
</dbReference>
<dbReference type="Proteomes" id="UP000828390">
    <property type="component" value="Unassembled WGS sequence"/>
</dbReference>
<protein>
    <submittedName>
        <fullName evidence="1">Uncharacterized protein</fullName>
    </submittedName>
</protein>
<accession>A0A9D4LSE8</accession>
<dbReference type="InterPro" id="IPR036179">
    <property type="entry name" value="Ig-like_dom_sf"/>
</dbReference>
<dbReference type="EMBL" id="JAIWYP010000002">
    <property type="protein sequence ID" value="KAH3862917.1"/>
    <property type="molecule type" value="Genomic_DNA"/>
</dbReference>
<reference evidence="1" key="2">
    <citation type="submission" date="2020-11" db="EMBL/GenBank/DDBJ databases">
        <authorList>
            <person name="McCartney M.A."/>
            <person name="Auch B."/>
            <person name="Kono T."/>
            <person name="Mallez S."/>
            <person name="Becker A."/>
            <person name="Gohl D.M."/>
            <person name="Silverstein K.A.T."/>
            <person name="Koren S."/>
            <person name="Bechman K.B."/>
            <person name="Herman A."/>
            <person name="Abrahante J.E."/>
            <person name="Garbe J."/>
        </authorList>
    </citation>
    <scope>NUCLEOTIDE SEQUENCE</scope>
    <source>
        <strain evidence="1">Duluth1</strain>
        <tissue evidence="1">Whole animal</tissue>
    </source>
</reference>